<feature type="transmembrane region" description="Helical" evidence="1">
    <location>
        <begin position="96"/>
        <end position="114"/>
    </location>
</feature>
<dbReference type="EMBL" id="BBWV01000003">
    <property type="protein sequence ID" value="GAO44051.1"/>
    <property type="molecule type" value="Genomic_DNA"/>
</dbReference>
<dbReference type="STRING" id="1220578.FPE01S_03_00910"/>
<keyword evidence="1" id="KW-0472">Membrane</keyword>
<sequence>MYTPRELNKLLFEVIMAGNLPIKDSCAGGHKIIIAQEVFADGHIIETDIVNGARVYQPTAHGIEFLINGGYEYQALQQQRTAVTSSQPLRLPKWRSWAFGLAGAALGVLAAHFLNRQ</sequence>
<keyword evidence="1" id="KW-1133">Transmembrane helix</keyword>
<protein>
    <submittedName>
        <fullName evidence="2">Uncharacterized protein</fullName>
    </submittedName>
</protein>
<comment type="caution">
    <text evidence="2">The sequence shown here is derived from an EMBL/GenBank/DDBJ whole genome shotgun (WGS) entry which is preliminary data.</text>
</comment>
<keyword evidence="1" id="KW-0812">Transmembrane</keyword>
<dbReference type="RefSeq" id="WP_046370029.1">
    <property type="nucleotide sequence ID" value="NZ_BBWV01000003.1"/>
</dbReference>
<organism evidence="2 3">
    <name type="scientific">Flavihumibacter petaseus NBRC 106054</name>
    <dbReference type="NCBI Taxonomy" id="1220578"/>
    <lineage>
        <taxon>Bacteria</taxon>
        <taxon>Pseudomonadati</taxon>
        <taxon>Bacteroidota</taxon>
        <taxon>Chitinophagia</taxon>
        <taxon>Chitinophagales</taxon>
        <taxon>Chitinophagaceae</taxon>
        <taxon>Flavihumibacter</taxon>
    </lineage>
</organism>
<keyword evidence="3" id="KW-1185">Reference proteome</keyword>
<name>A0A0E9N309_9BACT</name>
<proteinExistence type="predicted"/>
<evidence type="ECO:0000256" key="1">
    <source>
        <dbReference type="SAM" id="Phobius"/>
    </source>
</evidence>
<dbReference type="AlphaFoldDB" id="A0A0E9N309"/>
<dbReference type="Proteomes" id="UP000033121">
    <property type="component" value="Unassembled WGS sequence"/>
</dbReference>
<reference evidence="2 3" key="1">
    <citation type="submission" date="2015-04" db="EMBL/GenBank/DDBJ databases">
        <title>Whole genome shotgun sequence of Flavihumibacter petaseus NBRC 106054.</title>
        <authorList>
            <person name="Miyazawa S."/>
            <person name="Hosoyama A."/>
            <person name="Hashimoto M."/>
            <person name="Noguchi M."/>
            <person name="Tsuchikane K."/>
            <person name="Ohji S."/>
            <person name="Yamazoe A."/>
            <person name="Ichikawa N."/>
            <person name="Kimura A."/>
            <person name="Fujita N."/>
        </authorList>
    </citation>
    <scope>NUCLEOTIDE SEQUENCE [LARGE SCALE GENOMIC DNA]</scope>
    <source>
        <strain evidence="2 3">NBRC 106054</strain>
    </source>
</reference>
<gene>
    <name evidence="2" type="ORF">FPE01S_03_00910</name>
</gene>
<accession>A0A0E9N309</accession>
<evidence type="ECO:0000313" key="2">
    <source>
        <dbReference type="EMBL" id="GAO44051.1"/>
    </source>
</evidence>
<evidence type="ECO:0000313" key="3">
    <source>
        <dbReference type="Proteomes" id="UP000033121"/>
    </source>
</evidence>